<accession>A0A7J7TMF4</accession>
<comment type="caution">
    <text evidence="1">The sequence shown here is derived from an EMBL/GenBank/DDBJ whole genome shotgun (WGS) entry which is preliminary data.</text>
</comment>
<evidence type="ECO:0000313" key="2">
    <source>
        <dbReference type="Proteomes" id="UP000585614"/>
    </source>
</evidence>
<evidence type="ECO:0000313" key="1">
    <source>
        <dbReference type="EMBL" id="KAF6301881.1"/>
    </source>
</evidence>
<protein>
    <submittedName>
        <fullName evidence="1">Uncharacterized protein</fullName>
    </submittedName>
</protein>
<dbReference type="AlphaFoldDB" id="A0A7J7TMF4"/>
<reference evidence="1 2" key="1">
    <citation type="journal article" date="2020" name="Nature">
        <title>Six reference-quality genomes reveal evolution of bat adaptations.</title>
        <authorList>
            <person name="Jebb D."/>
            <person name="Huang Z."/>
            <person name="Pippel M."/>
            <person name="Hughes G.M."/>
            <person name="Lavrichenko K."/>
            <person name="Devanna P."/>
            <person name="Winkler S."/>
            <person name="Jermiin L.S."/>
            <person name="Skirmuntt E.C."/>
            <person name="Katzourakis A."/>
            <person name="Burkitt-Gray L."/>
            <person name="Ray D.A."/>
            <person name="Sullivan K.A.M."/>
            <person name="Roscito J.G."/>
            <person name="Kirilenko B.M."/>
            <person name="Davalos L.M."/>
            <person name="Corthals A.P."/>
            <person name="Power M.L."/>
            <person name="Jones G."/>
            <person name="Ransome R.D."/>
            <person name="Dechmann D.K.N."/>
            <person name="Locatelli A.G."/>
            <person name="Puechmaille S.J."/>
            <person name="Fedrigo O."/>
            <person name="Jarvis E.D."/>
            <person name="Hiller M."/>
            <person name="Vernes S.C."/>
            <person name="Myers E.W."/>
            <person name="Teeling E.C."/>
        </authorList>
    </citation>
    <scope>NUCLEOTIDE SEQUENCE [LARGE SCALE GENOMIC DNA]</scope>
    <source>
        <strain evidence="1">MRhiFer1</strain>
        <tissue evidence="1">Lung</tissue>
    </source>
</reference>
<dbReference type="EMBL" id="JACAGC010000019">
    <property type="protein sequence ID" value="KAF6301881.1"/>
    <property type="molecule type" value="Genomic_DNA"/>
</dbReference>
<proteinExistence type="predicted"/>
<sequence>MTQVRSVCGVPSVYGGSHDWRLRRGSVSAGRSCVFASSVAIEGPRRVLPSAETSPGADAEHTGLRGAAVKRHLFLLFQPQRPHHVRAGRHLKRTPPLGGCQAVPGVCSEASKVFQMGKWVLRVGDPSL</sequence>
<name>A0A7J7TMF4_RHIFE</name>
<gene>
    <name evidence="1" type="ORF">mRhiFer1_008789</name>
</gene>
<organism evidence="1 2">
    <name type="scientific">Rhinolophus ferrumequinum</name>
    <name type="common">Greater horseshoe bat</name>
    <dbReference type="NCBI Taxonomy" id="59479"/>
    <lineage>
        <taxon>Eukaryota</taxon>
        <taxon>Metazoa</taxon>
        <taxon>Chordata</taxon>
        <taxon>Craniata</taxon>
        <taxon>Vertebrata</taxon>
        <taxon>Euteleostomi</taxon>
        <taxon>Mammalia</taxon>
        <taxon>Eutheria</taxon>
        <taxon>Laurasiatheria</taxon>
        <taxon>Chiroptera</taxon>
        <taxon>Yinpterochiroptera</taxon>
        <taxon>Rhinolophoidea</taxon>
        <taxon>Rhinolophidae</taxon>
        <taxon>Rhinolophinae</taxon>
        <taxon>Rhinolophus</taxon>
    </lineage>
</organism>
<dbReference type="Proteomes" id="UP000585614">
    <property type="component" value="Unassembled WGS sequence"/>
</dbReference>